<dbReference type="AlphaFoldDB" id="I1HLH9"/>
<dbReference type="SUPFAM" id="SSF49599">
    <property type="entry name" value="TRAF domain-like"/>
    <property type="match status" value="2"/>
</dbReference>
<dbReference type="HOGENOM" id="CLU_040595_0_0_1"/>
<evidence type="ECO:0000313" key="4">
    <source>
        <dbReference type="Proteomes" id="UP000008810"/>
    </source>
</evidence>
<reference evidence="3" key="3">
    <citation type="submission" date="2018-08" db="UniProtKB">
        <authorList>
            <consortium name="EnsemblPlants"/>
        </authorList>
    </citation>
    <scope>IDENTIFICATION</scope>
    <source>
        <strain evidence="3">cv. Bd21</strain>
    </source>
</reference>
<reference evidence="2" key="2">
    <citation type="submission" date="2017-06" db="EMBL/GenBank/DDBJ databases">
        <title>WGS assembly of Brachypodium distachyon.</title>
        <authorList>
            <consortium name="The International Brachypodium Initiative"/>
            <person name="Lucas S."/>
            <person name="Harmon-Smith M."/>
            <person name="Lail K."/>
            <person name="Tice H."/>
            <person name="Grimwood J."/>
            <person name="Bruce D."/>
            <person name="Barry K."/>
            <person name="Shu S."/>
            <person name="Lindquist E."/>
            <person name="Wang M."/>
            <person name="Pitluck S."/>
            <person name="Vogel J.P."/>
            <person name="Garvin D.F."/>
            <person name="Mockler T.C."/>
            <person name="Schmutz J."/>
            <person name="Rokhsar D."/>
            <person name="Bevan M.W."/>
        </authorList>
    </citation>
    <scope>NUCLEOTIDE SEQUENCE</scope>
    <source>
        <strain evidence="2">Bd21</strain>
    </source>
</reference>
<dbReference type="EnsemblPlants" id="KQK07351">
    <property type="protein sequence ID" value="KQK07351"/>
    <property type="gene ID" value="BRADI_2g34730v3"/>
</dbReference>
<dbReference type="KEGG" id="bdi:100841018"/>
<dbReference type="eggNOG" id="KOG1987">
    <property type="taxonomic scope" value="Eukaryota"/>
</dbReference>
<dbReference type="PANTHER" id="PTHR46162">
    <property type="entry name" value="TRAF-LIKE FAMILY PROTEIN"/>
    <property type="match status" value="1"/>
</dbReference>
<dbReference type="CDD" id="cd00121">
    <property type="entry name" value="MATH"/>
    <property type="match status" value="2"/>
</dbReference>
<feature type="domain" description="MATH" evidence="1">
    <location>
        <begin position="20"/>
        <end position="150"/>
    </location>
</feature>
<dbReference type="RefSeq" id="XP_003566518.1">
    <property type="nucleotide sequence ID" value="XM_003566470.4"/>
</dbReference>
<dbReference type="Gene3D" id="2.60.210.10">
    <property type="entry name" value="Apoptosis, Tumor Necrosis Factor Receptor Associated Protein 2, Chain A"/>
    <property type="match status" value="2"/>
</dbReference>
<feature type="domain" description="MATH" evidence="1">
    <location>
        <begin position="177"/>
        <end position="299"/>
    </location>
</feature>
<dbReference type="EMBL" id="CM000881">
    <property type="protein sequence ID" value="KQK07351.1"/>
    <property type="molecule type" value="Genomic_DNA"/>
</dbReference>
<dbReference type="InterPro" id="IPR002083">
    <property type="entry name" value="MATH/TRAF_dom"/>
</dbReference>
<evidence type="ECO:0000259" key="1">
    <source>
        <dbReference type="PROSITE" id="PS50144"/>
    </source>
</evidence>
<evidence type="ECO:0000313" key="2">
    <source>
        <dbReference type="EMBL" id="KQK07351.1"/>
    </source>
</evidence>
<evidence type="ECO:0000313" key="3">
    <source>
        <dbReference type="EnsemblPlants" id="KQK07351"/>
    </source>
</evidence>
<sequence>MGNSCVTVKSNDPEFYRDGQPTFKWRIDGFSSLLAKDQGWTCSSVFEIRGHSWYLQLNPRDTKSDDTDEYVSLRLELSQTSVRSDTVVETYFKFLIYDQSYGKHHQQNVNHKFQPTSTSSGTSCLIPLTKLKEQSSGFLVNNCCVFGVEFGAVVTVKANGASETLFVQKVNSICSDPKVYTWNIDDFFALKSPNNSPEFELCGHKWFITIYPSGADKDENYLSLFLGMKTPDTQNAKLVELSIMIKDQETGKHRKAKGRRQFSKKSPSWGWHKFILLEDFKDSSNGYLVKTKCCIEAQVAIIGSSQME</sequence>
<protein>
    <recommendedName>
        <fullName evidence="1">MATH domain-containing protein</fullName>
    </recommendedName>
</protein>
<dbReference type="GeneID" id="100841018"/>
<name>I1HLH9_BRADI</name>
<dbReference type="Gramene" id="KQK07351">
    <property type="protein sequence ID" value="KQK07351"/>
    <property type="gene ID" value="BRADI_2g34730v3"/>
</dbReference>
<reference evidence="2 3" key="1">
    <citation type="journal article" date="2010" name="Nature">
        <title>Genome sequencing and analysis of the model grass Brachypodium distachyon.</title>
        <authorList>
            <consortium name="International Brachypodium Initiative"/>
        </authorList>
    </citation>
    <scope>NUCLEOTIDE SEQUENCE [LARGE SCALE GENOMIC DNA]</scope>
    <source>
        <strain evidence="2">Bd21</strain>
        <strain evidence="3">cv. Bd21</strain>
    </source>
</reference>
<dbReference type="OrthoDB" id="1883087at2759"/>
<dbReference type="InterPro" id="IPR008974">
    <property type="entry name" value="TRAF-like"/>
</dbReference>
<gene>
    <name evidence="3" type="primary">LOC100841018</name>
    <name evidence="2" type="ORF">BRADI_2g34730v3</name>
</gene>
<dbReference type="SMART" id="SM00061">
    <property type="entry name" value="MATH"/>
    <property type="match status" value="2"/>
</dbReference>
<proteinExistence type="predicted"/>
<accession>I1HLH9</accession>
<dbReference type="Proteomes" id="UP000008810">
    <property type="component" value="Chromosome 2"/>
</dbReference>
<dbReference type="PROSITE" id="PS50144">
    <property type="entry name" value="MATH"/>
    <property type="match status" value="2"/>
</dbReference>
<dbReference type="PANTHER" id="PTHR46162:SF32">
    <property type="entry name" value="MATH DOMAIN-CONTAINING PROTEIN"/>
    <property type="match status" value="1"/>
</dbReference>
<dbReference type="Pfam" id="PF22486">
    <property type="entry name" value="MATH_2"/>
    <property type="match status" value="2"/>
</dbReference>
<dbReference type="OMA" id="WRIEIHT"/>
<keyword evidence="4" id="KW-1185">Reference proteome</keyword>
<organism evidence="3">
    <name type="scientific">Brachypodium distachyon</name>
    <name type="common">Purple false brome</name>
    <name type="synonym">Trachynia distachya</name>
    <dbReference type="NCBI Taxonomy" id="15368"/>
    <lineage>
        <taxon>Eukaryota</taxon>
        <taxon>Viridiplantae</taxon>
        <taxon>Streptophyta</taxon>
        <taxon>Embryophyta</taxon>
        <taxon>Tracheophyta</taxon>
        <taxon>Spermatophyta</taxon>
        <taxon>Magnoliopsida</taxon>
        <taxon>Liliopsida</taxon>
        <taxon>Poales</taxon>
        <taxon>Poaceae</taxon>
        <taxon>BOP clade</taxon>
        <taxon>Pooideae</taxon>
        <taxon>Stipodae</taxon>
        <taxon>Brachypodieae</taxon>
        <taxon>Brachypodium</taxon>
    </lineage>
</organism>
<dbReference type="STRING" id="15368.I1HLH9"/>